<dbReference type="PIRSF" id="PIRSF015558">
    <property type="entry name" value="Txn_reg_DeoR_prd"/>
    <property type="match status" value="1"/>
</dbReference>
<evidence type="ECO:0000313" key="5">
    <source>
        <dbReference type="Proteomes" id="UP000285972"/>
    </source>
</evidence>
<evidence type="ECO:0000259" key="1">
    <source>
        <dbReference type="Pfam" id="PF13280"/>
    </source>
</evidence>
<evidence type="ECO:0000259" key="3">
    <source>
        <dbReference type="Pfam" id="PF26109"/>
    </source>
</evidence>
<evidence type="ECO:0000259" key="2">
    <source>
        <dbReference type="Pfam" id="PF26107"/>
    </source>
</evidence>
<comment type="caution">
    <text evidence="4">The sequence shown here is derived from an EMBL/GenBank/DDBJ whole genome shotgun (WGS) entry which is preliminary data.</text>
</comment>
<proteinExistence type="predicted"/>
<dbReference type="Pfam" id="PF26109">
    <property type="entry name" value="WHD_BrxR"/>
    <property type="match status" value="1"/>
</dbReference>
<dbReference type="InterPro" id="IPR051534">
    <property type="entry name" value="CBASS_pafABC_assoc_protein"/>
</dbReference>
<feature type="domain" description="DNA-binding transcriptional repressor CapW C-terminal dimerisation" evidence="2">
    <location>
        <begin position="222"/>
        <end position="290"/>
    </location>
</feature>
<evidence type="ECO:0000313" key="4">
    <source>
        <dbReference type="EMBL" id="RLM17592.1"/>
    </source>
</evidence>
<reference evidence="4 5" key="1">
    <citation type="submission" date="2016-09" db="EMBL/GenBank/DDBJ databases">
        <authorList>
            <person name="Doonan J."/>
            <person name="Pachebat J.A."/>
            <person name="Golyshin P.N."/>
            <person name="Denman S."/>
            <person name="Mcdonald J.E."/>
        </authorList>
    </citation>
    <scope>NUCLEOTIDE SEQUENCE [LARGE SCALE GENOMIC DNA]</scope>
    <source>
        <strain evidence="4 5">FRB141</strain>
    </source>
</reference>
<feature type="domain" description="DNA-binding transcriptional repressor CapW winged helix-turn-helix" evidence="3">
    <location>
        <begin position="22"/>
        <end position="101"/>
    </location>
</feature>
<dbReference type="PROSITE" id="PS52050">
    <property type="entry name" value="WYL"/>
    <property type="match status" value="1"/>
</dbReference>
<dbReference type="Pfam" id="PF13280">
    <property type="entry name" value="WYL"/>
    <property type="match status" value="1"/>
</dbReference>
<gene>
    <name evidence="4" type="ORF">BIY26_20370</name>
</gene>
<protein>
    <submittedName>
        <fullName evidence="4">Transcriptional regulator</fullName>
    </submittedName>
</protein>
<name>A0AAE8EKT4_9GAMM</name>
<dbReference type="InterPro" id="IPR059020">
    <property type="entry name" value="CapW_CTD"/>
</dbReference>
<dbReference type="PANTHER" id="PTHR34580">
    <property type="match status" value="1"/>
</dbReference>
<accession>A0AAE8EKT4</accession>
<dbReference type="RefSeq" id="WP_095833601.1">
    <property type="nucleotide sequence ID" value="NZ_CP014137.1"/>
</dbReference>
<dbReference type="InterPro" id="IPR026881">
    <property type="entry name" value="WYL_dom"/>
</dbReference>
<dbReference type="PANTHER" id="PTHR34580:SF3">
    <property type="entry name" value="PROTEIN PAFB"/>
    <property type="match status" value="1"/>
</dbReference>
<dbReference type="EMBL" id="MJLX01000080">
    <property type="protein sequence ID" value="RLM17592.1"/>
    <property type="molecule type" value="Genomic_DNA"/>
</dbReference>
<feature type="domain" description="WYL" evidence="1">
    <location>
        <begin position="136"/>
        <end position="202"/>
    </location>
</feature>
<dbReference type="Pfam" id="PF26107">
    <property type="entry name" value="BrxR_CTD"/>
    <property type="match status" value="1"/>
</dbReference>
<dbReference type="InterPro" id="IPR059019">
    <property type="entry name" value="WHD_CapW"/>
</dbReference>
<dbReference type="KEGG" id="bgj:AWC36_03510"/>
<sequence length="301" mass="34130">MHIPKSSKTNPERAPKGRSWGLERRLQFIDFRLRWEGNINRTDLTAFFGLSIPQASLDISKYMEIAPDNLVYDRSAKTYTAAPNFSPIYPQSSAQRYLEELLATETGILEPDASFIGSAPEIDWAHYPSRALNEQTVETIVKAIRQKMAIKASYQSTASLDESPRLLSPHALGYDGCRWHVRAFCHTQQQFCDFVLTRILRIDSVEPSQIDPAADKQWNTILTLVLAPHPDISPTYRRVLELDYGMQDGEVALSCRQAFLYHTLKRLGLPVKASAEPAGTKIVLKNREEIQPYIDALPKRI</sequence>
<dbReference type="AlphaFoldDB" id="A0AAE8EKT4"/>
<dbReference type="GeneID" id="70905845"/>
<organism evidence="4 5">
    <name type="scientific">Brenneria goodwinii</name>
    <dbReference type="NCBI Taxonomy" id="1109412"/>
    <lineage>
        <taxon>Bacteria</taxon>
        <taxon>Pseudomonadati</taxon>
        <taxon>Pseudomonadota</taxon>
        <taxon>Gammaproteobacteria</taxon>
        <taxon>Enterobacterales</taxon>
        <taxon>Pectobacteriaceae</taxon>
        <taxon>Brenneria</taxon>
    </lineage>
</organism>
<dbReference type="Proteomes" id="UP000285972">
    <property type="component" value="Unassembled WGS sequence"/>
</dbReference>
<dbReference type="InterPro" id="IPR016634">
    <property type="entry name" value="CapW-like"/>
</dbReference>